<sequence>MVAGIALIALGALVVAACFMRFVADGSGTPSPLAPPVELVARGPYRYVRNPMYVATAAVIAGEGLLLARPVLVVAAAVYVAAMALLAYRVEEPLLARRFGVAWERYRLAVPGWVPRLTPWRGDGS</sequence>
<evidence type="ECO:0000256" key="1">
    <source>
        <dbReference type="ARBA" id="ARBA00004127"/>
    </source>
</evidence>
<dbReference type="InterPro" id="IPR007318">
    <property type="entry name" value="Phopholipid_MeTrfase"/>
</dbReference>
<keyword evidence="2 5" id="KW-0812">Transmembrane</keyword>
<evidence type="ECO:0000313" key="6">
    <source>
        <dbReference type="EMBL" id="CAB4865749.1"/>
    </source>
</evidence>
<evidence type="ECO:0000256" key="5">
    <source>
        <dbReference type="SAM" id="Phobius"/>
    </source>
</evidence>
<comment type="subcellular location">
    <subcellularLocation>
        <location evidence="1">Endomembrane system</location>
        <topology evidence="1">Multi-pass membrane protein</topology>
    </subcellularLocation>
</comment>
<keyword evidence="4 5" id="KW-0472">Membrane</keyword>
<organism evidence="6">
    <name type="scientific">freshwater metagenome</name>
    <dbReference type="NCBI Taxonomy" id="449393"/>
    <lineage>
        <taxon>unclassified sequences</taxon>
        <taxon>metagenomes</taxon>
        <taxon>ecological metagenomes</taxon>
    </lineage>
</organism>
<dbReference type="EMBL" id="CAFBLQ010000036">
    <property type="protein sequence ID" value="CAB4865749.1"/>
    <property type="molecule type" value="Genomic_DNA"/>
</dbReference>
<reference evidence="6" key="1">
    <citation type="submission" date="2020-05" db="EMBL/GenBank/DDBJ databases">
        <authorList>
            <person name="Chiriac C."/>
            <person name="Salcher M."/>
            <person name="Ghai R."/>
            <person name="Kavagutti S V."/>
        </authorList>
    </citation>
    <scope>NUCLEOTIDE SEQUENCE</scope>
</reference>
<dbReference type="GO" id="GO:0012505">
    <property type="term" value="C:endomembrane system"/>
    <property type="evidence" value="ECO:0007669"/>
    <property type="project" value="UniProtKB-SubCell"/>
</dbReference>
<name>A0A6J7DBH5_9ZZZZ</name>
<evidence type="ECO:0000256" key="4">
    <source>
        <dbReference type="ARBA" id="ARBA00023136"/>
    </source>
</evidence>
<evidence type="ECO:0000256" key="2">
    <source>
        <dbReference type="ARBA" id="ARBA00022692"/>
    </source>
</evidence>
<feature type="transmembrane region" description="Helical" evidence="5">
    <location>
        <begin position="67"/>
        <end position="88"/>
    </location>
</feature>
<keyword evidence="3 5" id="KW-1133">Transmembrane helix</keyword>
<proteinExistence type="predicted"/>
<dbReference type="AlphaFoldDB" id="A0A6J7DBH5"/>
<accession>A0A6J7DBH5</accession>
<evidence type="ECO:0000256" key="3">
    <source>
        <dbReference type="ARBA" id="ARBA00022989"/>
    </source>
</evidence>
<protein>
    <submittedName>
        <fullName evidence="6">Unannotated protein</fullName>
    </submittedName>
</protein>
<gene>
    <name evidence="6" type="ORF">UFOPK3423_00481</name>
</gene>
<dbReference type="Pfam" id="PF04191">
    <property type="entry name" value="PEMT"/>
    <property type="match status" value="1"/>
</dbReference>
<dbReference type="Gene3D" id="1.20.120.1630">
    <property type="match status" value="1"/>
</dbReference>